<keyword evidence="3" id="KW-1185">Reference proteome</keyword>
<evidence type="ECO:0000313" key="3">
    <source>
        <dbReference type="Proteomes" id="UP000054516"/>
    </source>
</evidence>
<sequence length="684" mass="76559">MAYRHRALSGPRETRLLILHPAESAASPLCGSLVECHIEEPRNGSDAQAATRYEALSYVWGLPSQAHSIDIDSSALPITANCDAALRQLRCTSESRVLWVDSICIDQTPEGVLERNSQVAMMGDIYEGAVDVLAWLGEGDEKTEALFLHLARIYALRDDADEDARAEANAQFMRECDAKYLSSKPTVVTEIIESVLGRPWFERMWTLQELLLASHATVLCGHQAMEWQIFCRALELAETSFDPWSKGSRNFINCYYAYSDYKDLISEDTGTLAAEKVENHSMSQQGLSTMMHHTRIRYASDLRDKVFALHGVSRKLGKPFPTPDYTDPIPVIYARATVAVIQLDASLWPLDHVWSDTRRTDLPSWVPDWSVDPRWSEEFFGTLGCLPVDHAYRGADAHWDGPVDQRRPSTKADEYFSLLTVKGRVYGTIDAAVDDQERVEIQRDLMAMAPQSVEYELATRRHGAQRIKYLRRFYTHLAARDTPENPIFLTFCRLLLAYAPTQHLRSFETGSADFRALLDAADPPDGEFSRILRKYAVGRLEDASDRNQRHADVLALVESDVDATLDVLLSPSVGGDVMRSSVGKEEKRLFRLVAPAMGFYRIVQGLSINRTMFTSNGGLIGYADGRLQQGDLVVKFQGATTSHVLRASGDVDGRYQLCSPAVVKAACSMEDLADERGDREFILA</sequence>
<feature type="domain" description="Heterokaryon incompatibility" evidence="1">
    <location>
        <begin position="53"/>
        <end position="209"/>
    </location>
</feature>
<dbReference type="OMA" id="VECHIEE"/>
<dbReference type="Pfam" id="PF06985">
    <property type="entry name" value="HET"/>
    <property type="match status" value="1"/>
</dbReference>
<dbReference type="InterPro" id="IPR010730">
    <property type="entry name" value="HET"/>
</dbReference>
<proteinExistence type="predicted"/>
<dbReference type="Proteomes" id="UP000054516">
    <property type="component" value="Unassembled WGS sequence"/>
</dbReference>
<reference evidence="2" key="1">
    <citation type="submission" date="2016-03" db="EMBL/GenBank/DDBJ databases">
        <title>Draft genome sequence of Rosellinia necatrix.</title>
        <authorList>
            <person name="Kanematsu S."/>
        </authorList>
    </citation>
    <scope>NUCLEOTIDE SEQUENCE [LARGE SCALE GENOMIC DNA]</scope>
    <source>
        <strain evidence="2">W97</strain>
    </source>
</reference>
<dbReference type="OrthoDB" id="194358at2759"/>
<dbReference type="PANTHER" id="PTHR24148">
    <property type="entry name" value="ANKYRIN REPEAT DOMAIN-CONTAINING PROTEIN 39 HOMOLOG-RELATED"/>
    <property type="match status" value="1"/>
</dbReference>
<dbReference type="PANTHER" id="PTHR24148:SF82">
    <property type="entry name" value="HETEROKARYON INCOMPATIBILITY DOMAIN-CONTAINING PROTEIN"/>
    <property type="match status" value="1"/>
</dbReference>
<evidence type="ECO:0000313" key="2">
    <source>
        <dbReference type="EMBL" id="GAP88207.1"/>
    </source>
</evidence>
<name>A0A1W2TJ36_ROSNE</name>
<gene>
    <name evidence="2" type="ORF">SAMD00023353_1500070</name>
</gene>
<evidence type="ECO:0000259" key="1">
    <source>
        <dbReference type="Pfam" id="PF06985"/>
    </source>
</evidence>
<accession>A0A1W2TJ36</accession>
<protein>
    <submittedName>
        <fullName evidence="2">Putative heterokaryon incompatibility protein</fullName>
    </submittedName>
</protein>
<dbReference type="InterPro" id="IPR052895">
    <property type="entry name" value="HetReg/Transcr_Mod"/>
</dbReference>
<dbReference type="EMBL" id="DF977460">
    <property type="protein sequence ID" value="GAP88207.1"/>
    <property type="molecule type" value="Genomic_DNA"/>
</dbReference>
<organism evidence="2">
    <name type="scientific">Rosellinia necatrix</name>
    <name type="common">White root-rot fungus</name>
    <dbReference type="NCBI Taxonomy" id="77044"/>
    <lineage>
        <taxon>Eukaryota</taxon>
        <taxon>Fungi</taxon>
        <taxon>Dikarya</taxon>
        <taxon>Ascomycota</taxon>
        <taxon>Pezizomycotina</taxon>
        <taxon>Sordariomycetes</taxon>
        <taxon>Xylariomycetidae</taxon>
        <taxon>Xylariales</taxon>
        <taxon>Xylariaceae</taxon>
        <taxon>Rosellinia</taxon>
    </lineage>
</organism>
<dbReference type="STRING" id="77044.A0A1W2TJ36"/>
<dbReference type="AlphaFoldDB" id="A0A1W2TJ36"/>